<dbReference type="InterPro" id="IPR007438">
    <property type="entry name" value="DUF488"/>
</dbReference>
<dbReference type="AlphaFoldDB" id="A0A1G7L4R0"/>
<dbReference type="PANTHER" id="PTHR39337:SF1">
    <property type="entry name" value="BLR5642 PROTEIN"/>
    <property type="match status" value="1"/>
</dbReference>
<sequence length="160" mass="18492">MDFFTIGVFNTIEQVFFNKLIDNNIDTFCDIRQRRAVRGAKYAFVNSTRLQDKLRTLGIKYVYVKELAPTAEIRSIQKAIDQKKNELKTQRQELGEAFASSYNGLILDKFDFQQLFAHFQALGSQRVVLFCVEEKAKACHRSLVASKLLQLYNQDAIKDL</sequence>
<name>A0A1G7L4R0_9SPHI</name>
<dbReference type="OrthoDB" id="9789109at2"/>
<accession>A0A1G7L4R0</accession>
<evidence type="ECO:0000313" key="2">
    <source>
        <dbReference type="Proteomes" id="UP000199072"/>
    </source>
</evidence>
<dbReference type="Pfam" id="PF04343">
    <property type="entry name" value="DUF488"/>
    <property type="match status" value="1"/>
</dbReference>
<evidence type="ECO:0008006" key="3">
    <source>
        <dbReference type="Google" id="ProtNLM"/>
    </source>
</evidence>
<dbReference type="RefSeq" id="WP_091155441.1">
    <property type="nucleotide sequence ID" value="NZ_FNAI01000018.1"/>
</dbReference>
<organism evidence="1 2">
    <name type="scientific">Mucilaginibacter pineti</name>
    <dbReference type="NCBI Taxonomy" id="1391627"/>
    <lineage>
        <taxon>Bacteria</taxon>
        <taxon>Pseudomonadati</taxon>
        <taxon>Bacteroidota</taxon>
        <taxon>Sphingobacteriia</taxon>
        <taxon>Sphingobacteriales</taxon>
        <taxon>Sphingobacteriaceae</taxon>
        <taxon>Mucilaginibacter</taxon>
    </lineage>
</organism>
<reference evidence="1 2" key="1">
    <citation type="submission" date="2016-10" db="EMBL/GenBank/DDBJ databases">
        <authorList>
            <person name="de Groot N.N."/>
        </authorList>
    </citation>
    <scope>NUCLEOTIDE SEQUENCE [LARGE SCALE GENOMIC DNA]</scope>
    <source>
        <strain evidence="1 2">47C3B</strain>
    </source>
</reference>
<protein>
    <recommendedName>
        <fullName evidence="3">DUF488 domain-containing protein</fullName>
    </recommendedName>
</protein>
<dbReference type="STRING" id="1391627.SAMN05216464_11840"/>
<evidence type="ECO:0000313" key="1">
    <source>
        <dbReference type="EMBL" id="SDF44532.1"/>
    </source>
</evidence>
<gene>
    <name evidence="1" type="ORF">SAMN05216464_11840</name>
</gene>
<proteinExistence type="predicted"/>
<dbReference type="PANTHER" id="PTHR39337">
    <property type="entry name" value="BLR5642 PROTEIN"/>
    <property type="match status" value="1"/>
</dbReference>
<dbReference type="EMBL" id="FNAI01000018">
    <property type="protein sequence ID" value="SDF44532.1"/>
    <property type="molecule type" value="Genomic_DNA"/>
</dbReference>
<dbReference type="Proteomes" id="UP000199072">
    <property type="component" value="Unassembled WGS sequence"/>
</dbReference>
<keyword evidence="2" id="KW-1185">Reference proteome</keyword>